<dbReference type="InterPro" id="IPR012677">
    <property type="entry name" value="Nucleotide-bd_a/b_plait_sf"/>
</dbReference>
<dbReference type="GO" id="GO:0005634">
    <property type="term" value="C:nucleus"/>
    <property type="evidence" value="ECO:0007669"/>
    <property type="project" value="TreeGrafter"/>
</dbReference>
<dbReference type="GO" id="GO:0043022">
    <property type="term" value="F:ribosome binding"/>
    <property type="evidence" value="ECO:0007669"/>
    <property type="project" value="TreeGrafter"/>
</dbReference>
<reference evidence="3" key="2">
    <citation type="journal article" date="2016" name="Mol. Ecol.">
        <title>Population genomics of the filarial nematode parasite Wuchereria bancrofti from mosquitoes.</title>
        <authorList>
            <person name="Small S.T."/>
            <person name="Reimer L.J."/>
            <person name="Tisch D.J."/>
            <person name="King C.L."/>
            <person name="Christensen B.M."/>
            <person name="Siba P.M."/>
            <person name="Kazura J.W."/>
            <person name="Serre D."/>
            <person name="Zimmerman P.A."/>
        </authorList>
    </citation>
    <scope>NUCLEOTIDE SEQUENCE</scope>
    <source>
        <strain evidence="3">pt0022</strain>
    </source>
</reference>
<dbReference type="AlphaFoldDB" id="A0AAF5PW95"/>
<dbReference type="WBParaSite" id="mrna-Wban_06322">
    <property type="protein sequence ID" value="mrna-Wban_06322"/>
    <property type="gene ID" value="Wban_06322"/>
</dbReference>
<dbReference type="GO" id="GO:0043005">
    <property type="term" value="C:neuron projection"/>
    <property type="evidence" value="ECO:0007669"/>
    <property type="project" value="TreeGrafter"/>
</dbReference>
<keyword evidence="1" id="KW-0694">RNA-binding</keyword>
<evidence type="ECO:0000256" key="1">
    <source>
        <dbReference type="ARBA" id="ARBA00022884"/>
    </source>
</evidence>
<evidence type="ECO:0000313" key="3">
    <source>
        <dbReference type="Proteomes" id="UP000093561"/>
    </source>
</evidence>
<dbReference type="Gene3D" id="4.10.640.40">
    <property type="entry name" value="Cytoplasmic polyadenylation element-binding protein, ZZ domain"/>
    <property type="match status" value="1"/>
</dbReference>
<feature type="domain" description="Cytoplasmic polyadenylation element-binding protein ZZ" evidence="2">
    <location>
        <begin position="153"/>
        <end position="208"/>
    </location>
</feature>
<dbReference type="GO" id="GO:2000766">
    <property type="term" value="P:negative regulation of cytoplasmic translation"/>
    <property type="evidence" value="ECO:0007669"/>
    <property type="project" value="TreeGrafter"/>
</dbReference>
<dbReference type="InterPro" id="IPR038446">
    <property type="entry name" value="CEBP_ZZ_sf"/>
</dbReference>
<dbReference type="InterPro" id="IPR034819">
    <property type="entry name" value="CPEB"/>
</dbReference>
<proteinExistence type="predicted"/>
<protein>
    <recommendedName>
        <fullName evidence="2">Cytoplasmic polyadenylation element-binding protein ZZ domain-containing protein</fullName>
    </recommendedName>
</protein>
<dbReference type="GO" id="GO:0045202">
    <property type="term" value="C:synapse"/>
    <property type="evidence" value="ECO:0007669"/>
    <property type="project" value="TreeGrafter"/>
</dbReference>
<dbReference type="PANTHER" id="PTHR12566:SF12">
    <property type="entry name" value="TRANSLATIONAL REGULATOR ORB2"/>
    <property type="match status" value="1"/>
</dbReference>
<dbReference type="Gene3D" id="3.30.70.330">
    <property type="match status" value="2"/>
</dbReference>
<reference evidence="3" key="1">
    <citation type="submission" date="2015-03" db="EMBL/GenBank/DDBJ databases">
        <title>Wuchereria bancrofti Genome Sequencing Papua New Guinea Strain.</title>
        <authorList>
            <person name="Small S.T."/>
            <person name="Serre D."/>
            <person name="Zimmerman P.A."/>
        </authorList>
    </citation>
    <scope>NUCLEOTIDE SEQUENCE [LARGE SCALE GENOMIC DNA]</scope>
    <source>
        <strain evidence="3">pt0022</strain>
    </source>
</reference>
<dbReference type="PANTHER" id="PTHR12566">
    <property type="entry name" value="CYTOPLASMIC POLYADENYLATION ELEMENT BINDING PROTEIN CPEB"/>
    <property type="match status" value="1"/>
</dbReference>
<accession>A0AAF5PW95</accession>
<name>A0AAF5PW95_WUCBA</name>
<organism evidence="3 4">
    <name type="scientific">Wuchereria bancrofti</name>
    <dbReference type="NCBI Taxonomy" id="6293"/>
    <lineage>
        <taxon>Eukaryota</taxon>
        <taxon>Metazoa</taxon>
        <taxon>Ecdysozoa</taxon>
        <taxon>Nematoda</taxon>
        <taxon>Chromadorea</taxon>
        <taxon>Rhabditida</taxon>
        <taxon>Spirurina</taxon>
        <taxon>Spiruromorpha</taxon>
        <taxon>Filarioidea</taxon>
        <taxon>Onchocercidae</taxon>
        <taxon>Wuchereria</taxon>
    </lineage>
</organism>
<dbReference type="Pfam" id="PF16366">
    <property type="entry name" value="CEBP_ZZ"/>
    <property type="match status" value="1"/>
</dbReference>
<dbReference type="GO" id="GO:0003730">
    <property type="term" value="F:mRNA 3'-UTR binding"/>
    <property type="evidence" value="ECO:0007669"/>
    <property type="project" value="InterPro"/>
</dbReference>
<dbReference type="Proteomes" id="UP000093561">
    <property type="component" value="Unassembled WGS sequence"/>
</dbReference>
<reference evidence="4" key="3">
    <citation type="submission" date="2024-02" db="UniProtKB">
        <authorList>
            <consortium name="WormBaseParasite"/>
        </authorList>
    </citation>
    <scope>IDENTIFICATION</scope>
    <source>
        <strain evidence="4">pt0022</strain>
    </source>
</reference>
<dbReference type="GO" id="GO:0005737">
    <property type="term" value="C:cytoplasm"/>
    <property type="evidence" value="ECO:0007669"/>
    <property type="project" value="TreeGrafter"/>
</dbReference>
<evidence type="ECO:0000259" key="2">
    <source>
        <dbReference type="Pfam" id="PF16366"/>
    </source>
</evidence>
<dbReference type="InterPro" id="IPR032296">
    <property type="entry name" value="CEBP_ZZ"/>
</dbReference>
<dbReference type="GO" id="GO:0008135">
    <property type="term" value="F:translation factor activity, RNA binding"/>
    <property type="evidence" value="ECO:0007669"/>
    <property type="project" value="TreeGrafter"/>
</dbReference>
<dbReference type="GO" id="GO:0000900">
    <property type="term" value="F:mRNA regulatory element binding translation repressor activity"/>
    <property type="evidence" value="ECO:0007669"/>
    <property type="project" value="TreeGrafter"/>
</dbReference>
<sequence>MALTLLTGHIVIAVTSRLHQMVYSLYRYAFVIFKNERAVRRLIYASDLKHGKLFIDMKDGDVQVKTKRQYIICMLGNYYVKLFHVALIEIVQVRPWYLSGSGCTLMGCIPFAYRTNYPKGSGRLVFATREAYLLALAVRHFTLTTTDGRKVILELRPYVLDRMLCEICYEAAGVYLCPYLPCFLYYCVSCWNFIHQYDGMGSHKPVSKRNLKFLKQNYIFHRCNNSMRRKYYRRFHQ</sequence>
<evidence type="ECO:0000313" key="4">
    <source>
        <dbReference type="WBParaSite" id="mrna-Wban_06322"/>
    </source>
</evidence>